<protein>
    <submittedName>
        <fullName evidence="2">Uncharacterized protein</fullName>
    </submittedName>
</protein>
<dbReference type="Proteomes" id="UP000260823">
    <property type="component" value="Unassembled WGS sequence"/>
</dbReference>
<feature type="compositionally biased region" description="Polar residues" evidence="1">
    <location>
        <begin position="27"/>
        <end position="37"/>
    </location>
</feature>
<dbReference type="EMBL" id="QWDE01000001">
    <property type="protein sequence ID" value="RFZ84763.1"/>
    <property type="molecule type" value="Genomic_DNA"/>
</dbReference>
<accession>A0A3E2NUS9</accession>
<dbReference type="RefSeq" id="WP_117381665.1">
    <property type="nucleotide sequence ID" value="NZ_QWDE01000001.1"/>
</dbReference>
<dbReference type="OrthoDB" id="3238756at2"/>
<feature type="region of interest" description="Disordered" evidence="1">
    <location>
        <begin position="1"/>
        <end position="40"/>
    </location>
</feature>
<organism evidence="2 3">
    <name type="scientific">Mucilaginibacter terrenus</name>
    <dbReference type="NCBI Taxonomy" id="2482727"/>
    <lineage>
        <taxon>Bacteria</taxon>
        <taxon>Pseudomonadati</taxon>
        <taxon>Bacteroidota</taxon>
        <taxon>Sphingobacteriia</taxon>
        <taxon>Sphingobacteriales</taxon>
        <taxon>Sphingobacteriaceae</taxon>
        <taxon>Mucilaginibacter</taxon>
    </lineage>
</organism>
<evidence type="ECO:0000313" key="3">
    <source>
        <dbReference type="Proteomes" id="UP000260823"/>
    </source>
</evidence>
<feature type="compositionally biased region" description="Gly residues" evidence="1">
    <location>
        <begin position="13"/>
        <end position="24"/>
    </location>
</feature>
<keyword evidence="3" id="KW-1185">Reference proteome</keyword>
<evidence type="ECO:0000313" key="2">
    <source>
        <dbReference type="EMBL" id="RFZ84763.1"/>
    </source>
</evidence>
<comment type="caution">
    <text evidence="2">The sequence shown here is derived from an EMBL/GenBank/DDBJ whole genome shotgun (WGS) entry which is preliminary data.</text>
</comment>
<dbReference type="AlphaFoldDB" id="A0A3E2NUS9"/>
<reference evidence="2 3" key="1">
    <citation type="submission" date="2018-08" db="EMBL/GenBank/DDBJ databases">
        <title>Mucilaginibacter terrae sp. nov., isolated from manganese diggings.</title>
        <authorList>
            <person name="Huang Y."/>
            <person name="Zhou Z."/>
        </authorList>
    </citation>
    <scope>NUCLEOTIDE SEQUENCE [LARGE SCALE GENOMIC DNA]</scope>
    <source>
        <strain evidence="2 3">ZH6</strain>
    </source>
</reference>
<proteinExistence type="predicted"/>
<name>A0A3E2NUS9_9SPHI</name>
<gene>
    <name evidence="2" type="ORF">DYU05_03925</name>
</gene>
<evidence type="ECO:0000256" key="1">
    <source>
        <dbReference type="SAM" id="MobiDB-lite"/>
    </source>
</evidence>
<sequence>MKTNRSRLFEGKNTGGGSGSGGGDSAFNGQRPITRQTPGLIGVNPDALTVIEMLENVFYPPVAPITALTVNNPVREIGQSAAYTLTWNVTRQSNAITGITVDGVAKVPTGDSQAGTQNGNFPGTIGTFTKSMTATDGTLSSDATATVTYMPRMFWGTTTKDGSSAHPILDADILGLAGSELREDRFKNYANLGGGGTYLLFAFPSYFGTPSYVINGLANTAFTKVRSASNFVNSQGATIVMDVWISNNFYNSALASVTIN</sequence>